<feature type="domain" description="DUS-like FMN-binding" evidence="10">
    <location>
        <begin position="31"/>
        <end position="221"/>
    </location>
</feature>
<keyword evidence="6" id="KW-0560">Oxidoreductase</keyword>
<dbReference type="Proteomes" id="UP000054097">
    <property type="component" value="Unassembled WGS sequence"/>
</dbReference>
<dbReference type="PROSITE" id="PS01136">
    <property type="entry name" value="UPF0034"/>
    <property type="match status" value="1"/>
</dbReference>
<keyword evidence="4" id="KW-0507">mRNA processing</keyword>
<evidence type="ECO:0000256" key="1">
    <source>
        <dbReference type="ARBA" id="ARBA00001917"/>
    </source>
</evidence>
<feature type="region of interest" description="Disordered" evidence="9">
    <location>
        <begin position="360"/>
        <end position="438"/>
    </location>
</feature>
<evidence type="ECO:0000256" key="9">
    <source>
        <dbReference type="SAM" id="MobiDB-lite"/>
    </source>
</evidence>
<keyword evidence="12" id="KW-1185">Reference proteome</keyword>
<evidence type="ECO:0000256" key="5">
    <source>
        <dbReference type="ARBA" id="ARBA00022694"/>
    </source>
</evidence>
<dbReference type="InterPro" id="IPR013785">
    <property type="entry name" value="Aldolase_TIM"/>
</dbReference>
<dbReference type="PANTHER" id="PTHR45936:SF1">
    <property type="entry name" value="TRNA-DIHYDROURIDINE(20) SYNTHASE [NAD(P)+]-LIKE"/>
    <property type="match status" value="1"/>
</dbReference>
<keyword evidence="2" id="KW-0285">Flavoprotein</keyword>
<comment type="cofactor">
    <cofactor evidence="1">
        <name>FMN</name>
        <dbReference type="ChEBI" id="CHEBI:58210"/>
    </cofactor>
</comment>
<reference evidence="12" key="2">
    <citation type="submission" date="2015-01" db="EMBL/GenBank/DDBJ databases">
        <title>Evolutionary Origins and Diversification of the Mycorrhizal Mutualists.</title>
        <authorList>
            <consortium name="DOE Joint Genome Institute"/>
            <consortium name="Mycorrhizal Genomics Consortium"/>
            <person name="Kohler A."/>
            <person name="Kuo A."/>
            <person name="Nagy L.G."/>
            <person name="Floudas D."/>
            <person name="Copeland A."/>
            <person name="Barry K.W."/>
            <person name="Cichocki N."/>
            <person name="Veneault-Fourrey C."/>
            <person name="LaButti K."/>
            <person name="Lindquist E.A."/>
            <person name="Lipzen A."/>
            <person name="Lundell T."/>
            <person name="Morin E."/>
            <person name="Murat C."/>
            <person name="Riley R."/>
            <person name="Ohm R."/>
            <person name="Sun H."/>
            <person name="Tunlid A."/>
            <person name="Henrissat B."/>
            <person name="Grigoriev I.V."/>
            <person name="Hibbett D.S."/>
            <person name="Martin F."/>
        </authorList>
    </citation>
    <scope>NUCLEOTIDE SEQUENCE [LARGE SCALE GENOMIC DNA]</scope>
    <source>
        <strain evidence="12">MAFF 305830</strain>
    </source>
</reference>
<evidence type="ECO:0000256" key="4">
    <source>
        <dbReference type="ARBA" id="ARBA00022664"/>
    </source>
</evidence>
<dbReference type="HOGENOM" id="CLU_013299_3_1_1"/>
<protein>
    <recommendedName>
        <fullName evidence="10">DUS-like FMN-binding domain-containing protein</fullName>
    </recommendedName>
</protein>
<dbReference type="GO" id="GO:0005737">
    <property type="term" value="C:cytoplasm"/>
    <property type="evidence" value="ECO:0007669"/>
    <property type="project" value="TreeGrafter"/>
</dbReference>
<comment type="catalytic activity">
    <reaction evidence="8">
        <text>a 5,6-dihydrouridine in mRNA + NADP(+) = a uridine in mRNA + NADPH + H(+)</text>
        <dbReference type="Rhea" id="RHEA:69855"/>
        <dbReference type="Rhea" id="RHEA-COMP:14658"/>
        <dbReference type="Rhea" id="RHEA-COMP:17789"/>
        <dbReference type="ChEBI" id="CHEBI:15378"/>
        <dbReference type="ChEBI" id="CHEBI:57783"/>
        <dbReference type="ChEBI" id="CHEBI:58349"/>
        <dbReference type="ChEBI" id="CHEBI:65315"/>
        <dbReference type="ChEBI" id="CHEBI:74443"/>
    </reaction>
    <physiologicalReaction direction="right-to-left" evidence="8">
        <dbReference type="Rhea" id="RHEA:69857"/>
    </physiologicalReaction>
</comment>
<dbReference type="InterPro" id="IPR035587">
    <property type="entry name" value="DUS-like_FMN-bd"/>
</dbReference>
<dbReference type="GO" id="GO:0017150">
    <property type="term" value="F:tRNA dihydrouridine synthase activity"/>
    <property type="evidence" value="ECO:0007669"/>
    <property type="project" value="InterPro"/>
</dbReference>
<evidence type="ECO:0000256" key="2">
    <source>
        <dbReference type="ARBA" id="ARBA00022630"/>
    </source>
</evidence>
<evidence type="ECO:0000313" key="11">
    <source>
        <dbReference type="EMBL" id="KIM31978.1"/>
    </source>
</evidence>
<sequence length="438" mass="47878">MDYSPNFEGKWIYAKTGVVSFEGISSSIWSCHPSERPYLIYQIGSSTPSLAVAAALLVSRDVSGVDLNCGCPKPFSTSGGMGAALLDTPDILCEILTSLRKALPPHISVSCKIRLLPDQEKTLELVRRIVKTGISCLTVHCRTRNMRNGERALLERLKGVVECVRSMKDDSGNPLDVAILANGDAEGWSDALKIREITGADGVMVATKAEENPSCFSEKMAGVEELVIRYLKIAKYLSNGFGNTKHCISAFKSAPGLVNQKATLKTLRNEIARAKDYPALQPLVREGYNLGRAENHSSLDEFNEETWGGDDEVKEIVKSIESRPSPSWWIGIEEWENANPFDPTGNGMDLGEDGIKKLLEREKEERPRKKSKTNPKDVPINNNTGEPTSTPMHTTNPETGAVETPGPVFASYIPPMVAGRNERSPSPERPAPARTLVG</sequence>
<evidence type="ECO:0000256" key="3">
    <source>
        <dbReference type="ARBA" id="ARBA00022643"/>
    </source>
</evidence>
<keyword evidence="5" id="KW-0819">tRNA processing</keyword>
<dbReference type="GO" id="GO:0006397">
    <property type="term" value="P:mRNA processing"/>
    <property type="evidence" value="ECO:0007669"/>
    <property type="project" value="UniProtKB-KW"/>
</dbReference>
<organism evidence="11 12">
    <name type="scientific">Serendipita vermifera MAFF 305830</name>
    <dbReference type="NCBI Taxonomy" id="933852"/>
    <lineage>
        <taxon>Eukaryota</taxon>
        <taxon>Fungi</taxon>
        <taxon>Dikarya</taxon>
        <taxon>Basidiomycota</taxon>
        <taxon>Agaricomycotina</taxon>
        <taxon>Agaricomycetes</taxon>
        <taxon>Sebacinales</taxon>
        <taxon>Serendipitaceae</taxon>
        <taxon>Serendipita</taxon>
    </lineage>
</organism>
<gene>
    <name evidence="11" type="ORF">M408DRAFT_14978</name>
</gene>
<keyword evidence="3" id="KW-0288">FMN</keyword>
<dbReference type="InterPro" id="IPR052582">
    <property type="entry name" value="tRNA-DUS-like"/>
</dbReference>
<dbReference type="STRING" id="933852.A0A0C2X126"/>
<dbReference type="AlphaFoldDB" id="A0A0C2X126"/>
<evidence type="ECO:0000256" key="6">
    <source>
        <dbReference type="ARBA" id="ARBA00023002"/>
    </source>
</evidence>
<evidence type="ECO:0000256" key="8">
    <source>
        <dbReference type="ARBA" id="ARBA00049447"/>
    </source>
</evidence>
<dbReference type="SUPFAM" id="SSF51395">
    <property type="entry name" value="FMN-linked oxidoreductases"/>
    <property type="match status" value="1"/>
</dbReference>
<dbReference type="OrthoDB" id="10262250at2759"/>
<feature type="compositionally biased region" description="Polar residues" evidence="9">
    <location>
        <begin position="380"/>
        <end position="398"/>
    </location>
</feature>
<accession>A0A0C2X126</accession>
<name>A0A0C2X126_SERVB</name>
<dbReference type="EMBL" id="KN824281">
    <property type="protein sequence ID" value="KIM31978.1"/>
    <property type="molecule type" value="Genomic_DNA"/>
</dbReference>
<evidence type="ECO:0000259" key="10">
    <source>
        <dbReference type="Pfam" id="PF01207"/>
    </source>
</evidence>
<dbReference type="CDD" id="cd02801">
    <property type="entry name" value="DUS_like_FMN"/>
    <property type="match status" value="1"/>
</dbReference>
<dbReference type="Pfam" id="PF01207">
    <property type="entry name" value="Dus"/>
    <property type="match status" value="1"/>
</dbReference>
<dbReference type="InterPro" id="IPR018517">
    <property type="entry name" value="tRNA_hU_synthase_CS"/>
</dbReference>
<dbReference type="Gene3D" id="3.20.20.70">
    <property type="entry name" value="Aldolase class I"/>
    <property type="match status" value="1"/>
</dbReference>
<dbReference type="PANTHER" id="PTHR45936">
    <property type="entry name" value="TRNA-DIHYDROURIDINE(20) SYNTHASE [NAD(P)+]-LIKE"/>
    <property type="match status" value="1"/>
</dbReference>
<evidence type="ECO:0000256" key="7">
    <source>
        <dbReference type="ARBA" id="ARBA00048342"/>
    </source>
</evidence>
<proteinExistence type="predicted"/>
<evidence type="ECO:0000313" key="12">
    <source>
        <dbReference type="Proteomes" id="UP000054097"/>
    </source>
</evidence>
<dbReference type="GO" id="GO:0050660">
    <property type="term" value="F:flavin adenine dinucleotide binding"/>
    <property type="evidence" value="ECO:0007669"/>
    <property type="project" value="InterPro"/>
</dbReference>
<reference evidence="11 12" key="1">
    <citation type="submission" date="2014-04" db="EMBL/GenBank/DDBJ databases">
        <authorList>
            <consortium name="DOE Joint Genome Institute"/>
            <person name="Kuo A."/>
            <person name="Zuccaro A."/>
            <person name="Kohler A."/>
            <person name="Nagy L.G."/>
            <person name="Floudas D."/>
            <person name="Copeland A."/>
            <person name="Barry K.W."/>
            <person name="Cichocki N."/>
            <person name="Veneault-Fourrey C."/>
            <person name="LaButti K."/>
            <person name="Lindquist E.A."/>
            <person name="Lipzen A."/>
            <person name="Lundell T."/>
            <person name="Morin E."/>
            <person name="Murat C."/>
            <person name="Sun H."/>
            <person name="Tunlid A."/>
            <person name="Henrissat B."/>
            <person name="Grigoriev I.V."/>
            <person name="Hibbett D.S."/>
            <person name="Martin F."/>
            <person name="Nordberg H.P."/>
            <person name="Cantor M.N."/>
            <person name="Hua S.X."/>
        </authorList>
    </citation>
    <scope>NUCLEOTIDE SEQUENCE [LARGE SCALE GENOMIC DNA]</scope>
    <source>
        <strain evidence="11 12">MAFF 305830</strain>
    </source>
</reference>
<comment type="catalytic activity">
    <reaction evidence="7">
        <text>a 5,6-dihydrouridine in mRNA + NAD(+) = a uridine in mRNA + NADH + H(+)</text>
        <dbReference type="Rhea" id="RHEA:69851"/>
        <dbReference type="Rhea" id="RHEA-COMP:14658"/>
        <dbReference type="Rhea" id="RHEA-COMP:17789"/>
        <dbReference type="ChEBI" id="CHEBI:15378"/>
        <dbReference type="ChEBI" id="CHEBI:57540"/>
        <dbReference type="ChEBI" id="CHEBI:57945"/>
        <dbReference type="ChEBI" id="CHEBI:65315"/>
        <dbReference type="ChEBI" id="CHEBI:74443"/>
    </reaction>
    <physiologicalReaction direction="right-to-left" evidence="7">
        <dbReference type="Rhea" id="RHEA:69853"/>
    </physiologicalReaction>
</comment>